<reference evidence="1" key="2">
    <citation type="journal article" date="2022" name="New Phytol.">
        <title>Evolutionary transition to the ectomycorrhizal habit in the genomes of a hyperdiverse lineage of mushroom-forming fungi.</title>
        <authorList>
            <person name="Looney B."/>
            <person name="Miyauchi S."/>
            <person name="Morin E."/>
            <person name="Drula E."/>
            <person name="Courty P.E."/>
            <person name="Kohler A."/>
            <person name="Kuo A."/>
            <person name="LaButti K."/>
            <person name="Pangilinan J."/>
            <person name="Lipzen A."/>
            <person name="Riley R."/>
            <person name="Andreopoulos W."/>
            <person name="He G."/>
            <person name="Johnson J."/>
            <person name="Nolan M."/>
            <person name="Tritt A."/>
            <person name="Barry K.W."/>
            <person name="Grigoriev I.V."/>
            <person name="Nagy L.G."/>
            <person name="Hibbett D."/>
            <person name="Henrissat B."/>
            <person name="Matheny P.B."/>
            <person name="Labbe J."/>
            <person name="Martin F.M."/>
        </authorList>
    </citation>
    <scope>NUCLEOTIDE SEQUENCE</scope>
    <source>
        <strain evidence="1">HHB10654</strain>
    </source>
</reference>
<sequence length="204" mass="22536">MALSRRDRNPARMSAHTLDRQQEEQYLHSIRITSNAVMHYDPVNRALVVWYWPVDGDGRRSERNKVDTLANMSLLVLKGGAGLTVSPVVIERIYNMPGVPVKRYRLRRGGTTPPTPTSVTSAGIILLESHNPRPRRAPTTVGLLLQLDSHRVPGLSRREVQDLLVSCSGCGIIMTRRAVASFHTCAGAVEEDDGETGIESDSEL</sequence>
<accession>A0ACB8SG15</accession>
<evidence type="ECO:0000313" key="2">
    <source>
        <dbReference type="Proteomes" id="UP000814140"/>
    </source>
</evidence>
<keyword evidence="2" id="KW-1185">Reference proteome</keyword>
<protein>
    <submittedName>
        <fullName evidence="1">Uncharacterized protein</fullName>
    </submittedName>
</protein>
<comment type="caution">
    <text evidence="1">The sequence shown here is derived from an EMBL/GenBank/DDBJ whole genome shotgun (WGS) entry which is preliminary data.</text>
</comment>
<name>A0ACB8SG15_9AGAM</name>
<gene>
    <name evidence="1" type="ORF">BV25DRAFT_1843473</name>
</gene>
<proteinExistence type="predicted"/>
<evidence type="ECO:0000313" key="1">
    <source>
        <dbReference type="EMBL" id="KAI0054706.1"/>
    </source>
</evidence>
<dbReference type="EMBL" id="MU277360">
    <property type="protein sequence ID" value="KAI0054706.1"/>
    <property type="molecule type" value="Genomic_DNA"/>
</dbReference>
<reference evidence="1" key="1">
    <citation type="submission" date="2021-03" db="EMBL/GenBank/DDBJ databases">
        <authorList>
            <consortium name="DOE Joint Genome Institute"/>
            <person name="Ahrendt S."/>
            <person name="Looney B.P."/>
            <person name="Miyauchi S."/>
            <person name="Morin E."/>
            <person name="Drula E."/>
            <person name="Courty P.E."/>
            <person name="Chicoki N."/>
            <person name="Fauchery L."/>
            <person name="Kohler A."/>
            <person name="Kuo A."/>
            <person name="Labutti K."/>
            <person name="Pangilinan J."/>
            <person name="Lipzen A."/>
            <person name="Riley R."/>
            <person name="Andreopoulos W."/>
            <person name="He G."/>
            <person name="Johnson J."/>
            <person name="Barry K.W."/>
            <person name="Grigoriev I.V."/>
            <person name="Nagy L."/>
            <person name="Hibbett D."/>
            <person name="Henrissat B."/>
            <person name="Matheny P.B."/>
            <person name="Labbe J."/>
            <person name="Martin F."/>
        </authorList>
    </citation>
    <scope>NUCLEOTIDE SEQUENCE</scope>
    <source>
        <strain evidence="1">HHB10654</strain>
    </source>
</reference>
<organism evidence="1 2">
    <name type="scientific">Artomyces pyxidatus</name>
    <dbReference type="NCBI Taxonomy" id="48021"/>
    <lineage>
        <taxon>Eukaryota</taxon>
        <taxon>Fungi</taxon>
        <taxon>Dikarya</taxon>
        <taxon>Basidiomycota</taxon>
        <taxon>Agaricomycotina</taxon>
        <taxon>Agaricomycetes</taxon>
        <taxon>Russulales</taxon>
        <taxon>Auriscalpiaceae</taxon>
        <taxon>Artomyces</taxon>
    </lineage>
</organism>
<dbReference type="Proteomes" id="UP000814140">
    <property type="component" value="Unassembled WGS sequence"/>
</dbReference>